<keyword evidence="2" id="KW-1185">Reference proteome</keyword>
<accession>A0ACC2UWD8</accession>
<dbReference type="EMBL" id="JASBWR010000156">
    <property type="protein sequence ID" value="KAJ9091034.1"/>
    <property type="molecule type" value="Genomic_DNA"/>
</dbReference>
<evidence type="ECO:0000313" key="1">
    <source>
        <dbReference type="EMBL" id="KAJ9091034.1"/>
    </source>
</evidence>
<name>A0ACC2UWD8_9TREE</name>
<gene>
    <name evidence="1" type="ORF">QFC19_009271</name>
</gene>
<comment type="caution">
    <text evidence="1">The sequence shown here is derived from an EMBL/GenBank/DDBJ whole genome shotgun (WGS) entry which is preliminary data.</text>
</comment>
<dbReference type="Proteomes" id="UP001241377">
    <property type="component" value="Unassembled WGS sequence"/>
</dbReference>
<sequence>MLGDDDRVMREVAWVIFDEIHYMRDKGKQMSFKQTKDKLLADGSSPMQFAEWICELHNQPCHVVYTDFRPTPLQHYMFPEGGDGMYLVVDEKSVFREDNFQKAMGSLADKTGEDPANPSSGRGRNGNTRKGGAMKGANSDIYKLVKMIMMKNLNPVIVFAFSKRECESLAMQMAKIDMNTEEEAAMVENIFTNAMNNLNEDDRNLPQIGHILPLLKRGIGVHHGGLLPILKEVIEILFQEGLIKVLFATETFSIGLNMPAKTVVFTSVQKFDGKEFRHLSGGEYIQMSGRAGRRGLDARGIVIMMCGTKLEPDAAKGMVKGQADRLDSAFHLGYNMVLNLMRVEGISPEYMLQRCFYQFQNTMNVPVLEEELKQLESQKKATKIENREEIEEYYELRQHLDDYAKDYRAVIQLPTYSLPFLQPGRLVQVQDGDRDFGWGAVIHFEKRNWPMIKGNRSRPADVREQDDYVVMVMLNCATQSRVDNRNKSEAIHSIQPSVSDDSGEPIVVPVLLSCIHAISHIRVFLGKDLRSLPSRRDAWKGIMQVKKKYPGGIPHLDPKENMGITDERFVKLKIGKLEKKLGSLRITSSPELPKLYDAYYDYVELKKKIKDVKKRITAVQNVLQLEELKNRKRVLRRLGFTSAEDIIETKGRVACEISTGDELMLTEMIFSGLFNDLTPAQCAAICSCFVFDEKSEAVVKLRETLAQPLRRMQEIARRIATVSTECKIPLVPDEYVQSFKMELMDAVFKWCGGASFSDICKMTDIFEGSIIRSFRRLQELLRQMAGAARAIGNSDLETKFEDSIKLLERPNTVVFNPSLYL</sequence>
<organism evidence="1 2">
    <name type="scientific">Naganishia cerealis</name>
    <dbReference type="NCBI Taxonomy" id="610337"/>
    <lineage>
        <taxon>Eukaryota</taxon>
        <taxon>Fungi</taxon>
        <taxon>Dikarya</taxon>
        <taxon>Basidiomycota</taxon>
        <taxon>Agaricomycotina</taxon>
        <taxon>Tremellomycetes</taxon>
        <taxon>Filobasidiales</taxon>
        <taxon>Filobasidiaceae</taxon>
        <taxon>Naganishia</taxon>
    </lineage>
</organism>
<proteinExistence type="predicted"/>
<protein>
    <submittedName>
        <fullName evidence="1">Uncharacterized protein</fullName>
    </submittedName>
</protein>
<evidence type="ECO:0000313" key="2">
    <source>
        <dbReference type="Proteomes" id="UP001241377"/>
    </source>
</evidence>
<reference evidence="1" key="1">
    <citation type="submission" date="2023-04" db="EMBL/GenBank/DDBJ databases">
        <title>Draft Genome sequencing of Naganishia species isolated from polar environments using Oxford Nanopore Technology.</title>
        <authorList>
            <person name="Leo P."/>
            <person name="Venkateswaran K."/>
        </authorList>
    </citation>
    <scope>NUCLEOTIDE SEQUENCE</scope>
    <source>
        <strain evidence="1">MNA-CCFEE 5261</strain>
    </source>
</reference>